<feature type="compositionally biased region" description="Basic and acidic residues" evidence="4">
    <location>
        <begin position="253"/>
        <end position="270"/>
    </location>
</feature>
<evidence type="ECO:0000256" key="4">
    <source>
        <dbReference type="SAM" id="MobiDB-lite"/>
    </source>
</evidence>
<dbReference type="AlphaFoldDB" id="A0A4P9WHC5"/>
<dbReference type="GO" id="GO:0005829">
    <property type="term" value="C:cytosol"/>
    <property type="evidence" value="ECO:0007669"/>
    <property type="project" value="TreeGrafter"/>
</dbReference>
<dbReference type="Gene3D" id="3.80.10.10">
    <property type="entry name" value="Ribonuclease Inhibitor"/>
    <property type="match status" value="1"/>
</dbReference>
<evidence type="ECO:0000313" key="6">
    <source>
        <dbReference type="Proteomes" id="UP000269721"/>
    </source>
</evidence>
<feature type="non-terminal residue" evidence="5">
    <location>
        <position position="1"/>
    </location>
</feature>
<name>A0A4P9WHC5_9FUNG</name>
<organism evidence="5 6">
    <name type="scientific">Blyttiomyces helicus</name>
    <dbReference type="NCBI Taxonomy" id="388810"/>
    <lineage>
        <taxon>Eukaryota</taxon>
        <taxon>Fungi</taxon>
        <taxon>Fungi incertae sedis</taxon>
        <taxon>Chytridiomycota</taxon>
        <taxon>Chytridiomycota incertae sedis</taxon>
        <taxon>Chytridiomycetes</taxon>
        <taxon>Chytridiomycetes incertae sedis</taxon>
        <taxon>Blyttiomyces</taxon>
    </lineage>
</organism>
<keyword evidence="2" id="KW-0433">Leucine-rich repeat</keyword>
<sequence length="305" mass="33047">TNLQILDLTGVPLSSNAAQWAAKAATRSHSLKELLLRGIGLGRDGASFLADYMRPKVKFRRRLKVIDLSENDLTPTSVSKLFAALAKCEYLQTLDLGGNRFYNNHSRSAFIALLSLPHLRVLRLREAYLCSAGAKDLAAALTESSARLTRMDLSKNGILDDAAEALVDILDLDFAENLWGVNNEALLRIENLLSERGQAAETARIHDDDNSTGEDDSSDDDGGSDEDDKEPTAASPSASTRAPVTGGRQVPGRVDERGTEGEVGDDEKSHGPSLEEFMAAVKKRSVKKGEISGLKYYGSRIERSG</sequence>
<gene>
    <name evidence="5" type="ORF">BDK51DRAFT_35105</name>
</gene>
<evidence type="ECO:0000256" key="1">
    <source>
        <dbReference type="ARBA" id="ARBA00022468"/>
    </source>
</evidence>
<dbReference type="SMART" id="SM00368">
    <property type="entry name" value="LRR_RI"/>
    <property type="match status" value="3"/>
</dbReference>
<evidence type="ECO:0000256" key="2">
    <source>
        <dbReference type="ARBA" id="ARBA00022614"/>
    </source>
</evidence>
<keyword evidence="6" id="KW-1185">Reference proteome</keyword>
<dbReference type="EMBL" id="KZ995110">
    <property type="protein sequence ID" value="RKO91345.1"/>
    <property type="molecule type" value="Genomic_DNA"/>
</dbReference>
<dbReference type="GO" id="GO:0006913">
    <property type="term" value="P:nucleocytoplasmic transport"/>
    <property type="evidence" value="ECO:0007669"/>
    <property type="project" value="TreeGrafter"/>
</dbReference>
<evidence type="ECO:0000313" key="5">
    <source>
        <dbReference type="EMBL" id="RKO91345.1"/>
    </source>
</evidence>
<dbReference type="Proteomes" id="UP000269721">
    <property type="component" value="Unassembled WGS sequence"/>
</dbReference>
<protein>
    <submittedName>
        <fullName evidence="5">Uncharacterized protein</fullName>
    </submittedName>
</protein>
<dbReference type="GO" id="GO:0005096">
    <property type="term" value="F:GTPase activator activity"/>
    <property type="evidence" value="ECO:0007669"/>
    <property type="project" value="UniProtKB-KW"/>
</dbReference>
<keyword evidence="3" id="KW-0677">Repeat</keyword>
<accession>A0A4P9WHC5</accession>
<dbReference type="GO" id="GO:0031267">
    <property type="term" value="F:small GTPase binding"/>
    <property type="evidence" value="ECO:0007669"/>
    <property type="project" value="TreeGrafter"/>
</dbReference>
<proteinExistence type="predicted"/>
<dbReference type="GO" id="GO:0048471">
    <property type="term" value="C:perinuclear region of cytoplasm"/>
    <property type="evidence" value="ECO:0007669"/>
    <property type="project" value="TreeGrafter"/>
</dbReference>
<reference evidence="6" key="1">
    <citation type="journal article" date="2018" name="Nat. Microbiol.">
        <title>Leveraging single-cell genomics to expand the fungal tree of life.</title>
        <authorList>
            <person name="Ahrendt S.R."/>
            <person name="Quandt C.A."/>
            <person name="Ciobanu D."/>
            <person name="Clum A."/>
            <person name="Salamov A."/>
            <person name="Andreopoulos B."/>
            <person name="Cheng J.F."/>
            <person name="Woyke T."/>
            <person name="Pelin A."/>
            <person name="Henrissat B."/>
            <person name="Reynolds N.K."/>
            <person name="Benny G.L."/>
            <person name="Smith M.E."/>
            <person name="James T.Y."/>
            <person name="Grigoriev I.V."/>
        </authorList>
    </citation>
    <scope>NUCLEOTIDE SEQUENCE [LARGE SCALE GENOMIC DNA]</scope>
</reference>
<dbReference type="SUPFAM" id="SSF52047">
    <property type="entry name" value="RNI-like"/>
    <property type="match status" value="1"/>
</dbReference>
<dbReference type="InterPro" id="IPR032675">
    <property type="entry name" value="LRR_dom_sf"/>
</dbReference>
<evidence type="ECO:0000256" key="3">
    <source>
        <dbReference type="ARBA" id="ARBA00022737"/>
    </source>
</evidence>
<feature type="region of interest" description="Disordered" evidence="4">
    <location>
        <begin position="200"/>
        <end position="274"/>
    </location>
</feature>
<feature type="compositionally biased region" description="Low complexity" evidence="4">
    <location>
        <begin position="232"/>
        <end position="245"/>
    </location>
</feature>
<dbReference type="PANTHER" id="PTHR24113">
    <property type="entry name" value="RAN GTPASE-ACTIVATING PROTEIN 1"/>
    <property type="match status" value="1"/>
</dbReference>
<keyword evidence="1" id="KW-0343">GTPase activation</keyword>
<dbReference type="PANTHER" id="PTHR24113:SF12">
    <property type="entry name" value="RAN GTPASE-ACTIVATING PROTEIN 1"/>
    <property type="match status" value="1"/>
</dbReference>
<dbReference type="InterPro" id="IPR027038">
    <property type="entry name" value="RanGap"/>
</dbReference>
<dbReference type="GO" id="GO:0005634">
    <property type="term" value="C:nucleus"/>
    <property type="evidence" value="ECO:0007669"/>
    <property type="project" value="TreeGrafter"/>
</dbReference>
<feature type="compositionally biased region" description="Acidic residues" evidence="4">
    <location>
        <begin position="210"/>
        <end position="229"/>
    </location>
</feature>